<dbReference type="GO" id="GO:0042167">
    <property type="term" value="P:heme catabolic process"/>
    <property type="evidence" value="ECO:0007669"/>
    <property type="project" value="InterPro"/>
</dbReference>
<organism evidence="3 4">
    <name type="scientific">Acanthochromis polyacanthus</name>
    <name type="common">spiny chromis</name>
    <dbReference type="NCBI Taxonomy" id="80966"/>
    <lineage>
        <taxon>Eukaryota</taxon>
        <taxon>Metazoa</taxon>
        <taxon>Chordata</taxon>
        <taxon>Craniata</taxon>
        <taxon>Vertebrata</taxon>
        <taxon>Euteleostomi</taxon>
        <taxon>Actinopterygii</taxon>
        <taxon>Neopterygii</taxon>
        <taxon>Teleostei</taxon>
        <taxon>Neoteleostei</taxon>
        <taxon>Acanthomorphata</taxon>
        <taxon>Ovalentaria</taxon>
        <taxon>Pomacentridae</taxon>
        <taxon>Acanthochromis</taxon>
    </lineage>
</organism>
<dbReference type="InterPro" id="IPR015249">
    <property type="entry name" value="Biliverdin_Rdtase_cat"/>
</dbReference>
<dbReference type="Gene3D" id="3.30.360.10">
    <property type="entry name" value="Dihydrodipicolinate Reductase, domain 2"/>
    <property type="match status" value="1"/>
</dbReference>
<sequence>MFGAVVVGIGTAGWVRIRDMLAPTFGSPAEKLAVKGFISRRSLDNQQGVSQISEDMAKSRGDIHVAFICTENVSHEDNVRMFLQAGKHVCVEYPMTMNYKAAVELYDLAEEKGLILHEEHIELLTEDYKELKKTVDGKVLQEGSLHFTGGTLKPGFGFLAFSGIARLTWLVDLFGELSVTAATMEEDIPNSYSKMTARLLTSDNRPLMWIEERGPGLPRAKNINFQFDSCTLTQIPPAPRGAVGLFMQDLINFSAKLAGQVNPVELRKEKVRILHCLELAERIKQLCQH</sequence>
<proteinExistence type="predicted"/>
<dbReference type="Pfam" id="PF09166">
    <property type="entry name" value="Biliv-reduc_cat"/>
    <property type="match status" value="1"/>
</dbReference>
<dbReference type="GeneID" id="110970252"/>
<reference evidence="3" key="1">
    <citation type="submission" date="2025-08" db="UniProtKB">
        <authorList>
            <consortium name="Ensembl"/>
        </authorList>
    </citation>
    <scope>IDENTIFICATION</scope>
</reference>
<dbReference type="Proteomes" id="UP000257200">
    <property type="component" value="Unplaced"/>
</dbReference>
<dbReference type="Gene3D" id="3.40.50.720">
    <property type="entry name" value="NAD(P)-binding Rossmann-like Domain"/>
    <property type="match status" value="1"/>
</dbReference>
<dbReference type="GO" id="GO:0008270">
    <property type="term" value="F:zinc ion binding"/>
    <property type="evidence" value="ECO:0007669"/>
    <property type="project" value="InterPro"/>
</dbReference>
<dbReference type="SUPFAM" id="SSF55347">
    <property type="entry name" value="Glyceraldehyde-3-phosphate dehydrogenase-like, C-terminal domain"/>
    <property type="match status" value="1"/>
</dbReference>
<dbReference type="PANTHER" id="PTHR43377:SF1">
    <property type="entry name" value="BILIVERDIN REDUCTASE A"/>
    <property type="match status" value="1"/>
</dbReference>
<accession>A0A3Q1EC89</accession>
<evidence type="ECO:0000259" key="1">
    <source>
        <dbReference type="Pfam" id="PF01408"/>
    </source>
</evidence>
<evidence type="ECO:0000259" key="2">
    <source>
        <dbReference type="Pfam" id="PF09166"/>
    </source>
</evidence>
<protein>
    <submittedName>
        <fullName evidence="3">Biliverdin reductase A</fullName>
    </submittedName>
</protein>
<evidence type="ECO:0000313" key="4">
    <source>
        <dbReference type="Proteomes" id="UP000257200"/>
    </source>
</evidence>
<dbReference type="GO" id="GO:0000166">
    <property type="term" value="F:nucleotide binding"/>
    <property type="evidence" value="ECO:0007669"/>
    <property type="project" value="InterPro"/>
</dbReference>
<dbReference type="SUPFAM" id="SSF51735">
    <property type="entry name" value="NAD(P)-binding Rossmann-fold domains"/>
    <property type="match status" value="1"/>
</dbReference>
<name>A0A3Q1EC89_9TELE</name>
<dbReference type="PANTHER" id="PTHR43377">
    <property type="entry name" value="BILIVERDIN REDUCTASE A"/>
    <property type="match status" value="1"/>
</dbReference>
<dbReference type="CTD" id="644"/>
<dbReference type="OrthoDB" id="2129491at2759"/>
<dbReference type="GO" id="GO:0004074">
    <property type="term" value="F:biliverdin reductase [NAD(P)H] activity"/>
    <property type="evidence" value="ECO:0007669"/>
    <property type="project" value="InterPro"/>
</dbReference>
<dbReference type="RefSeq" id="XP_022076199.1">
    <property type="nucleotide sequence ID" value="XM_022220507.2"/>
</dbReference>
<dbReference type="InterPro" id="IPR051450">
    <property type="entry name" value="Gfo/Idh/MocA_Oxidoreductases"/>
</dbReference>
<evidence type="ECO:0000313" key="3">
    <source>
        <dbReference type="Ensembl" id="ENSAPOP00000000447.1"/>
    </source>
</evidence>
<dbReference type="InterPro" id="IPR036291">
    <property type="entry name" value="NAD(P)-bd_dom_sf"/>
</dbReference>
<feature type="domain" description="Gfo/Idh/MocA-like oxidoreductase N-terminal" evidence="1">
    <location>
        <begin position="4"/>
        <end position="120"/>
    </location>
</feature>
<reference evidence="3" key="2">
    <citation type="submission" date="2025-09" db="UniProtKB">
        <authorList>
            <consortium name="Ensembl"/>
        </authorList>
    </citation>
    <scope>IDENTIFICATION</scope>
</reference>
<dbReference type="InParanoid" id="A0A3Q1EC89"/>
<dbReference type="STRING" id="80966.ENSAPOP00000000447"/>
<feature type="domain" description="Biliverdin reductase catalytic" evidence="2">
    <location>
        <begin position="128"/>
        <end position="239"/>
    </location>
</feature>
<dbReference type="AlphaFoldDB" id="A0A3Q1EC89"/>
<dbReference type="InterPro" id="IPR000683">
    <property type="entry name" value="Gfo/Idh/MocA-like_OxRdtase_N"/>
</dbReference>
<dbReference type="Ensembl" id="ENSAPOT00000016846.1">
    <property type="protein sequence ID" value="ENSAPOP00000000447.1"/>
    <property type="gene ID" value="ENSAPOG00000001637.1"/>
</dbReference>
<keyword evidence="4" id="KW-1185">Reference proteome</keyword>
<dbReference type="Pfam" id="PF01408">
    <property type="entry name" value="GFO_IDH_MocA"/>
    <property type="match status" value="1"/>
</dbReference>
<dbReference type="GeneTree" id="ENSGT00390000011072"/>